<reference evidence="1" key="2">
    <citation type="journal article" date="2015" name="Data Brief">
        <title>Shoot transcriptome of the giant reed, Arundo donax.</title>
        <authorList>
            <person name="Barrero R.A."/>
            <person name="Guerrero F.D."/>
            <person name="Moolhuijzen P."/>
            <person name="Goolsby J.A."/>
            <person name="Tidwell J."/>
            <person name="Bellgard S.E."/>
            <person name="Bellgard M.I."/>
        </authorList>
    </citation>
    <scope>NUCLEOTIDE SEQUENCE</scope>
    <source>
        <tissue evidence="1">Shoot tissue taken approximately 20 cm above the soil surface</tissue>
    </source>
</reference>
<accession>A0A0A9B125</accession>
<name>A0A0A9B125_ARUDO</name>
<evidence type="ECO:0000313" key="1">
    <source>
        <dbReference type="EMBL" id="JAD54885.1"/>
    </source>
</evidence>
<sequence length="12" mass="1486">MMRFSDNSNLDR</sequence>
<proteinExistence type="predicted"/>
<dbReference type="EMBL" id="GBRH01243010">
    <property type="protein sequence ID" value="JAD54885.1"/>
    <property type="molecule type" value="Transcribed_RNA"/>
</dbReference>
<protein>
    <submittedName>
        <fullName evidence="1">Uncharacterized protein</fullName>
    </submittedName>
</protein>
<organism evidence="1">
    <name type="scientific">Arundo donax</name>
    <name type="common">Giant reed</name>
    <name type="synonym">Donax arundinaceus</name>
    <dbReference type="NCBI Taxonomy" id="35708"/>
    <lineage>
        <taxon>Eukaryota</taxon>
        <taxon>Viridiplantae</taxon>
        <taxon>Streptophyta</taxon>
        <taxon>Embryophyta</taxon>
        <taxon>Tracheophyta</taxon>
        <taxon>Spermatophyta</taxon>
        <taxon>Magnoliopsida</taxon>
        <taxon>Liliopsida</taxon>
        <taxon>Poales</taxon>
        <taxon>Poaceae</taxon>
        <taxon>PACMAD clade</taxon>
        <taxon>Arundinoideae</taxon>
        <taxon>Arundineae</taxon>
        <taxon>Arundo</taxon>
    </lineage>
</organism>
<reference evidence="1" key="1">
    <citation type="submission" date="2014-09" db="EMBL/GenBank/DDBJ databases">
        <authorList>
            <person name="Magalhaes I.L.F."/>
            <person name="Oliveira U."/>
            <person name="Santos F.R."/>
            <person name="Vidigal T.H.D.A."/>
            <person name="Brescovit A.D."/>
            <person name="Santos A.J."/>
        </authorList>
    </citation>
    <scope>NUCLEOTIDE SEQUENCE</scope>
    <source>
        <tissue evidence="1">Shoot tissue taken approximately 20 cm above the soil surface</tissue>
    </source>
</reference>